<keyword evidence="5 9" id="KW-1133">Transmembrane helix</keyword>
<organism evidence="11 12">
    <name type="scientific">Allacma fusca</name>
    <dbReference type="NCBI Taxonomy" id="39272"/>
    <lineage>
        <taxon>Eukaryota</taxon>
        <taxon>Metazoa</taxon>
        <taxon>Ecdysozoa</taxon>
        <taxon>Arthropoda</taxon>
        <taxon>Hexapoda</taxon>
        <taxon>Collembola</taxon>
        <taxon>Symphypleona</taxon>
        <taxon>Sminthuridae</taxon>
        <taxon>Allacma</taxon>
    </lineage>
</organism>
<keyword evidence="6 9" id="KW-0472">Membrane</keyword>
<keyword evidence="3" id="KW-0808">Transferase</keyword>
<keyword evidence="7" id="KW-0012">Acyltransferase</keyword>
<feature type="transmembrane region" description="Helical" evidence="9">
    <location>
        <begin position="1200"/>
        <end position="1225"/>
    </location>
</feature>
<dbReference type="SMART" id="SM00563">
    <property type="entry name" value="PlsC"/>
    <property type="match status" value="1"/>
</dbReference>
<proteinExistence type="inferred from homology"/>
<dbReference type="GO" id="GO:0004366">
    <property type="term" value="F:glycerol-3-phosphate O-acyltransferase activity"/>
    <property type="evidence" value="ECO:0007669"/>
    <property type="project" value="TreeGrafter"/>
</dbReference>
<evidence type="ECO:0000259" key="10">
    <source>
        <dbReference type="SMART" id="SM00563"/>
    </source>
</evidence>
<feature type="compositionally biased region" description="Polar residues" evidence="8">
    <location>
        <begin position="1071"/>
        <end position="1083"/>
    </location>
</feature>
<evidence type="ECO:0000313" key="12">
    <source>
        <dbReference type="Proteomes" id="UP000708208"/>
    </source>
</evidence>
<dbReference type="Proteomes" id="UP000708208">
    <property type="component" value="Unassembled WGS sequence"/>
</dbReference>
<gene>
    <name evidence="11" type="ORF">AFUS01_LOCUS20321</name>
</gene>
<sequence length="1399" mass="159133">MFSYLEWGICLLSLYIFWCRYRWGNVEVLKGIRQMLKKCEAMLSTPATTSSHHGTSKWDISTVMNTPVTRVNFNKKKKVSSPTDGLNKIQLNFYKTFSRTQTVLSKRNPFIQCAACHYKSDGANLVNEEDSGVKNCFDFATNKPENPWYVRRFASFLHFWRKWFLGNEYRMVQLKSMMADERVNEAIEECARQELQENPKAGTLESLIRKHRQRAERVIINMRAKQARKPYFGYYVRIAAWIIGKTLALIYPKILVQESQIEAIRKAKTLGYPIIYLPVHRSHTDYVLVSWTLVASNMRAPLVAAGENLNIPVFSLMMKSVGGFFIKRRLDRKDGQKDILYRAILQSYMEISLVDDNDLEFFIEGGRTRTGKPCHPKGGLLSIAVDTLLRKKVEDILIIPVNFSYEKLLEGNYIREQLGKAKVKESFASAALGLWNSVQTKFGNARVDYGKPFSVSEYIQSYQNMKSPLTLRALSQESSNSDSECNSRRSSFNTQISGSSACGADIPLDQRDLINNLANHVIYNGVKCFSLMSTSAIAFILLNKYRTGVSMEKLIEEMVELKNELIRRKHSVIYDGEVMDVVEQGLAVLGPALVRRDTVKTTEAGSSTQVVLRPVTLVPNVIDLSYYSTCVLPIYALESVIATSILSLTTGNILSDQLETDMEMVMMEAELVATCLELCEILHHEFIFHPPCQTLVETIRKSMRFMQSEGLLRLQSNSSESEESDEEISSNYHNLIYISNTSDSKNRLVYLKNLVRPILDTYSVSCYALKRLVLCEAQEKQLQMDMLAEVKSQLQQNAIHYGESLALDPIRNFIKVLVGWQVLECFRKDNVSIYYLQDHFDNEKAIDEVIQRVHSGRLFQLEKVKLYVVFVLVAGAGYLRFTENLESKLDAYPFNKSVQRYLLKTNMSAVTEINNDIMLFQGSLAEAPWRGVDLLDYSVNCSAKWRNKYGDVLISKQCQKQPTNLFDMSKRPEILGKPNPDSSTAPQNTSRQPTLPLRNVSSPPGQVVYTTGSSESEQEEVETQARRRNAPYFSWENYSGDRVPANSAEAVKIASNYKNIKYGLTTPQSKDLASQVQNTNVSGENDDWKKEGKGNSPRVFSPYDAENPIVEEKPKKRSDIMDIRQRLKKCFRVVHIVLITSGTLLIIAGCLIKYIDSQMLGKLELSLNDAATKLYIGSGSALIVIAAIAHIILSFKKFKILTWLIYLLILCVAASCSAACSFTSLRSYKNHQVARTKLFDLMSAYNGKQGSATEKWDILQQGYFCCGVDNFMDWTDFPYGRTSLRTPMSCCRNYAKEKDLYCGQNLLPKTDLNEADKYVYAKGCINSMMHTADIWRVQKLQNDFHKCRIRILEECTKFNKQAYNWDSTPANLGPYARSTKVQKIEAQLRADGRLSLRSD</sequence>
<keyword evidence="12" id="KW-1185">Reference proteome</keyword>
<dbReference type="PANTHER" id="PTHR12563:SF23">
    <property type="entry name" value="BCDNA.GH07066"/>
    <property type="match status" value="1"/>
</dbReference>
<dbReference type="OrthoDB" id="5962536at2759"/>
<comment type="caution">
    <text evidence="11">The sequence shown here is derived from an EMBL/GenBank/DDBJ whole genome shotgun (WGS) entry which is preliminary data.</text>
</comment>
<evidence type="ECO:0000256" key="2">
    <source>
        <dbReference type="ARBA" id="ARBA00007937"/>
    </source>
</evidence>
<dbReference type="InterPro" id="IPR022284">
    <property type="entry name" value="GPAT/DHAPAT"/>
</dbReference>
<evidence type="ECO:0000256" key="1">
    <source>
        <dbReference type="ARBA" id="ARBA00004141"/>
    </source>
</evidence>
<feature type="region of interest" description="Disordered" evidence="8">
    <location>
        <begin position="967"/>
        <end position="1027"/>
    </location>
</feature>
<dbReference type="Pfam" id="PF19277">
    <property type="entry name" value="GPAT_C"/>
    <property type="match status" value="1"/>
</dbReference>
<reference evidence="11" key="1">
    <citation type="submission" date="2021-06" db="EMBL/GenBank/DDBJ databases">
        <authorList>
            <person name="Hodson N. C."/>
            <person name="Mongue J. A."/>
            <person name="Jaron S. K."/>
        </authorList>
    </citation>
    <scope>NUCLEOTIDE SEQUENCE</scope>
</reference>
<dbReference type="GO" id="GO:0006072">
    <property type="term" value="P:glycerol-3-phosphate metabolic process"/>
    <property type="evidence" value="ECO:0007669"/>
    <property type="project" value="TreeGrafter"/>
</dbReference>
<dbReference type="CDD" id="cd07993">
    <property type="entry name" value="LPLAT_DHAPAT-like"/>
    <property type="match status" value="1"/>
</dbReference>
<dbReference type="InterPro" id="IPR041728">
    <property type="entry name" value="GPAT/DHAPAT_LPLAT"/>
</dbReference>
<feature type="transmembrane region" description="Helical" evidence="9">
    <location>
        <begin position="1133"/>
        <end position="1155"/>
    </location>
</feature>
<evidence type="ECO:0000256" key="7">
    <source>
        <dbReference type="ARBA" id="ARBA00023315"/>
    </source>
</evidence>
<evidence type="ECO:0000256" key="5">
    <source>
        <dbReference type="ARBA" id="ARBA00022989"/>
    </source>
</evidence>
<evidence type="ECO:0000256" key="3">
    <source>
        <dbReference type="ARBA" id="ARBA00022679"/>
    </source>
</evidence>
<evidence type="ECO:0000256" key="9">
    <source>
        <dbReference type="SAM" id="Phobius"/>
    </source>
</evidence>
<keyword evidence="4 9" id="KW-0812">Transmembrane</keyword>
<evidence type="ECO:0000256" key="6">
    <source>
        <dbReference type="ARBA" id="ARBA00023136"/>
    </source>
</evidence>
<dbReference type="GO" id="GO:0008654">
    <property type="term" value="P:phospholipid biosynthetic process"/>
    <property type="evidence" value="ECO:0007669"/>
    <property type="project" value="TreeGrafter"/>
</dbReference>
<dbReference type="InterPro" id="IPR018499">
    <property type="entry name" value="Tetraspanin/Peripherin"/>
</dbReference>
<dbReference type="GO" id="GO:0031966">
    <property type="term" value="C:mitochondrial membrane"/>
    <property type="evidence" value="ECO:0007669"/>
    <property type="project" value="TreeGrafter"/>
</dbReference>
<feature type="domain" description="Phospholipid/glycerol acyltransferase" evidence="10">
    <location>
        <begin position="274"/>
        <end position="406"/>
    </location>
</feature>
<feature type="compositionally biased region" description="Polar residues" evidence="8">
    <location>
        <begin position="980"/>
        <end position="1012"/>
    </location>
</feature>
<dbReference type="GO" id="GO:0019432">
    <property type="term" value="P:triglyceride biosynthetic process"/>
    <property type="evidence" value="ECO:0007669"/>
    <property type="project" value="TreeGrafter"/>
</dbReference>
<evidence type="ECO:0000256" key="8">
    <source>
        <dbReference type="SAM" id="MobiDB-lite"/>
    </source>
</evidence>
<feature type="transmembrane region" description="Helical" evidence="9">
    <location>
        <begin position="1175"/>
        <end position="1193"/>
    </location>
</feature>
<dbReference type="InterPro" id="IPR045520">
    <property type="entry name" value="GPAT/DHAPAT_C"/>
</dbReference>
<dbReference type="EMBL" id="CAJVCH010219104">
    <property type="protein sequence ID" value="CAG7731748.1"/>
    <property type="molecule type" value="Genomic_DNA"/>
</dbReference>
<dbReference type="Pfam" id="PF00335">
    <property type="entry name" value="Tetraspanin"/>
    <property type="match status" value="1"/>
</dbReference>
<evidence type="ECO:0000313" key="11">
    <source>
        <dbReference type="EMBL" id="CAG7731748.1"/>
    </source>
</evidence>
<dbReference type="Pfam" id="PF01553">
    <property type="entry name" value="Acyltransferase"/>
    <property type="match status" value="1"/>
</dbReference>
<comment type="subcellular location">
    <subcellularLocation>
        <location evidence="1">Membrane</location>
        <topology evidence="1">Multi-pass membrane protein</topology>
    </subcellularLocation>
</comment>
<comment type="similarity">
    <text evidence="2">Belongs to the GPAT/DAPAT family.</text>
</comment>
<protein>
    <recommendedName>
        <fullName evidence="10">Phospholipid/glycerol acyltransferase domain-containing protein</fullName>
    </recommendedName>
</protein>
<dbReference type="InterPro" id="IPR002123">
    <property type="entry name" value="Plipid/glycerol_acylTrfase"/>
</dbReference>
<feature type="region of interest" description="Disordered" evidence="8">
    <location>
        <begin position="1071"/>
        <end position="1107"/>
    </location>
</feature>
<evidence type="ECO:0000256" key="4">
    <source>
        <dbReference type="ARBA" id="ARBA00022692"/>
    </source>
</evidence>
<dbReference type="GO" id="GO:0006631">
    <property type="term" value="P:fatty acid metabolic process"/>
    <property type="evidence" value="ECO:0007669"/>
    <property type="project" value="TreeGrafter"/>
</dbReference>
<dbReference type="PANTHER" id="PTHR12563">
    <property type="entry name" value="GLYCEROL-3-PHOSPHATE ACYLTRANSFERASE"/>
    <property type="match status" value="1"/>
</dbReference>
<name>A0A8J2NYU5_9HEXA</name>
<accession>A0A8J2NYU5</accession>